<proteinExistence type="predicted"/>
<dbReference type="Pfam" id="PF13407">
    <property type="entry name" value="Peripla_BP_4"/>
    <property type="match status" value="1"/>
</dbReference>
<keyword evidence="3" id="KW-1185">Reference proteome</keyword>
<protein>
    <submittedName>
        <fullName evidence="2">Substrate-binding domain-containing protein</fullName>
    </submittedName>
</protein>
<dbReference type="Proteomes" id="UP001597058">
    <property type="component" value="Unassembled WGS sequence"/>
</dbReference>
<dbReference type="EMBL" id="JBHTMM010000147">
    <property type="protein sequence ID" value="MFD1312944.1"/>
    <property type="molecule type" value="Genomic_DNA"/>
</dbReference>
<dbReference type="InterPro" id="IPR028082">
    <property type="entry name" value="Peripla_BP_I"/>
</dbReference>
<name>A0ABW3XTS0_9ACTN</name>
<evidence type="ECO:0000313" key="2">
    <source>
        <dbReference type="EMBL" id="MFD1312944.1"/>
    </source>
</evidence>
<reference evidence="3" key="1">
    <citation type="journal article" date="2019" name="Int. J. Syst. Evol. Microbiol.">
        <title>The Global Catalogue of Microorganisms (GCM) 10K type strain sequencing project: providing services to taxonomists for standard genome sequencing and annotation.</title>
        <authorList>
            <consortium name="The Broad Institute Genomics Platform"/>
            <consortium name="The Broad Institute Genome Sequencing Center for Infectious Disease"/>
            <person name="Wu L."/>
            <person name="Ma J."/>
        </authorList>
    </citation>
    <scope>NUCLEOTIDE SEQUENCE [LARGE SCALE GENOMIC DNA]</scope>
    <source>
        <strain evidence="3">CGMCC 4.7020</strain>
    </source>
</reference>
<evidence type="ECO:0000313" key="3">
    <source>
        <dbReference type="Proteomes" id="UP001597058"/>
    </source>
</evidence>
<dbReference type="InterPro" id="IPR025997">
    <property type="entry name" value="SBP_2_dom"/>
</dbReference>
<comment type="caution">
    <text evidence="2">The sequence shown here is derived from an EMBL/GenBank/DDBJ whole genome shotgun (WGS) entry which is preliminary data.</text>
</comment>
<accession>A0ABW3XTS0</accession>
<dbReference type="Gene3D" id="3.40.50.2300">
    <property type="match status" value="2"/>
</dbReference>
<evidence type="ECO:0000259" key="1">
    <source>
        <dbReference type="Pfam" id="PF13407"/>
    </source>
</evidence>
<gene>
    <name evidence="2" type="ORF">ACFQ5X_45255</name>
</gene>
<organism evidence="2 3">
    <name type="scientific">Streptomyces kaempferi</name>
    <dbReference type="NCBI Taxonomy" id="333725"/>
    <lineage>
        <taxon>Bacteria</taxon>
        <taxon>Bacillati</taxon>
        <taxon>Actinomycetota</taxon>
        <taxon>Actinomycetes</taxon>
        <taxon>Kitasatosporales</taxon>
        <taxon>Streptomycetaceae</taxon>
        <taxon>Streptomyces</taxon>
    </lineage>
</organism>
<sequence length="85" mass="8759">MTNVIKEIGKDNVTAVCSPNGAMAGGIVKALENPGVTKFPPITSQDAELPAVLRLVPGEQYMSATEPYTAEAEVAAEAAAMKGPE</sequence>
<dbReference type="RefSeq" id="WP_381240021.1">
    <property type="nucleotide sequence ID" value="NZ_JBHSKH010000079.1"/>
</dbReference>
<dbReference type="SUPFAM" id="SSF53822">
    <property type="entry name" value="Periplasmic binding protein-like I"/>
    <property type="match status" value="1"/>
</dbReference>
<feature type="domain" description="Periplasmic binding protein" evidence="1">
    <location>
        <begin position="1"/>
        <end position="80"/>
    </location>
</feature>